<dbReference type="Proteomes" id="UP001606305">
    <property type="component" value="Unassembled WGS sequence"/>
</dbReference>
<proteinExistence type="predicted"/>
<dbReference type="SUPFAM" id="SSF47413">
    <property type="entry name" value="lambda repressor-like DNA-binding domains"/>
    <property type="match status" value="1"/>
</dbReference>
<sequence length="91" mass="9595">MNEVELAARLRAALAASGRTEWELSRRANVKLALVEAVLGGTGAVPLAALVRVAAALEMEVDLVPAQAARRNAGPVPTVVDAALERLRRED</sequence>
<dbReference type="InterPro" id="IPR010982">
    <property type="entry name" value="Lambda_DNA-bd_dom_sf"/>
</dbReference>
<evidence type="ECO:0008006" key="3">
    <source>
        <dbReference type="Google" id="ProtNLM"/>
    </source>
</evidence>
<name>A0ABW7GCY4_9BURK</name>
<protein>
    <recommendedName>
        <fullName evidence="3">XRE family transcriptional regulator</fullName>
    </recommendedName>
</protein>
<keyword evidence="2" id="KW-1185">Reference proteome</keyword>
<gene>
    <name evidence="1" type="ORF">ACG00X_23490</name>
</gene>
<evidence type="ECO:0000313" key="1">
    <source>
        <dbReference type="EMBL" id="MFG6459800.1"/>
    </source>
</evidence>
<organism evidence="1 2">
    <name type="scientific">Pelomonas nitida</name>
    <dbReference type="NCBI Taxonomy" id="3299027"/>
    <lineage>
        <taxon>Bacteria</taxon>
        <taxon>Pseudomonadati</taxon>
        <taxon>Pseudomonadota</taxon>
        <taxon>Betaproteobacteria</taxon>
        <taxon>Burkholderiales</taxon>
        <taxon>Sphaerotilaceae</taxon>
        <taxon>Roseateles</taxon>
    </lineage>
</organism>
<reference evidence="1 2" key="1">
    <citation type="submission" date="2024-09" db="EMBL/GenBank/DDBJ databases">
        <title>Novel species of the genus Pelomonas and Roseateles isolated from streams.</title>
        <authorList>
            <person name="Lu H."/>
        </authorList>
    </citation>
    <scope>NUCLEOTIDE SEQUENCE [LARGE SCALE GENOMIC DNA]</scope>
    <source>
        <strain evidence="1 2">BYS96W</strain>
    </source>
</reference>
<accession>A0ABW7GCY4</accession>
<evidence type="ECO:0000313" key="2">
    <source>
        <dbReference type="Proteomes" id="UP001606305"/>
    </source>
</evidence>
<dbReference type="RefSeq" id="WP_394492184.1">
    <property type="nucleotide sequence ID" value="NZ_JBIGIA010000032.1"/>
</dbReference>
<dbReference type="EMBL" id="JBIGIA010000032">
    <property type="protein sequence ID" value="MFG6459800.1"/>
    <property type="molecule type" value="Genomic_DNA"/>
</dbReference>
<comment type="caution">
    <text evidence="1">The sequence shown here is derived from an EMBL/GenBank/DDBJ whole genome shotgun (WGS) entry which is preliminary data.</text>
</comment>